<keyword evidence="3" id="KW-1185">Reference proteome</keyword>
<sequence length="133" mass="14681">MSHNSRSSSFAIRSILVGLGFCLSAAMMPSAVAQSQSPAFGFQFQPPMLKGDFLGDPREFDFRAPPLPMCLTDRQIRNEIAARGYSAIALNVPNNKRIQVRASQAGWVYLLNFNFCTNQIEGRTRLRPANNAG</sequence>
<dbReference type="EMBL" id="CP118246">
    <property type="protein sequence ID" value="WDR03423.1"/>
    <property type="molecule type" value="Genomic_DNA"/>
</dbReference>
<proteinExistence type="predicted"/>
<dbReference type="Proteomes" id="UP001220530">
    <property type="component" value="Chromosome"/>
</dbReference>
<accession>A0ABY7YQ34</accession>
<evidence type="ECO:0008006" key="4">
    <source>
        <dbReference type="Google" id="ProtNLM"/>
    </source>
</evidence>
<name>A0ABY7YQ34_9HYPH</name>
<gene>
    <name evidence="2" type="ORF">PSQ19_04720</name>
</gene>
<reference evidence="2 3" key="1">
    <citation type="submission" date="2023-02" db="EMBL/GenBank/DDBJ databases">
        <title>Devosia algicola sp. nov., isolated from the phycosphere of marine algae.</title>
        <authorList>
            <person name="Kim J.M."/>
            <person name="Lee J.K."/>
            <person name="Choi B.J."/>
            <person name="Bayburt H."/>
            <person name="Jeon C.O."/>
        </authorList>
    </citation>
    <scope>NUCLEOTIDE SEQUENCE [LARGE SCALE GENOMIC DNA]</scope>
    <source>
        <strain evidence="2 3">G20-9</strain>
    </source>
</reference>
<evidence type="ECO:0000256" key="1">
    <source>
        <dbReference type="SAM" id="SignalP"/>
    </source>
</evidence>
<evidence type="ECO:0000313" key="2">
    <source>
        <dbReference type="EMBL" id="WDR03423.1"/>
    </source>
</evidence>
<organism evidence="2 3">
    <name type="scientific">Devosia algicola</name>
    <dbReference type="NCBI Taxonomy" id="3026418"/>
    <lineage>
        <taxon>Bacteria</taxon>
        <taxon>Pseudomonadati</taxon>
        <taxon>Pseudomonadota</taxon>
        <taxon>Alphaproteobacteria</taxon>
        <taxon>Hyphomicrobiales</taxon>
        <taxon>Devosiaceae</taxon>
        <taxon>Devosia</taxon>
    </lineage>
</organism>
<feature type="signal peptide" evidence="1">
    <location>
        <begin position="1"/>
        <end position="33"/>
    </location>
</feature>
<keyword evidence="1" id="KW-0732">Signal</keyword>
<dbReference type="RefSeq" id="WP_282219817.1">
    <property type="nucleotide sequence ID" value="NZ_CP118246.1"/>
</dbReference>
<evidence type="ECO:0000313" key="3">
    <source>
        <dbReference type="Proteomes" id="UP001220530"/>
    </source>
</evidence>
<protein>
    <recommendedName>
        <fullName evidence="4">PepSY domain-containing protein</fullName>
    </recommendedName>
</protein>
<feature type="chain" id="PRO_5045780022" description="PepSY domain-containing protein" evidence="1">
    <location>
        <begin position="34"/>
        <end position="133"/>
    </location>
</feature>